<dbReference type="Gene3D" id="3.40.50.300">
    <property type="entry name" value="P-loop containing nucleotide triphosphate hydrolases"/>
    <property type="match status" value="1"/>
</dbReference>
<name>N9DXM5_9GAMM</name>
<keyword evidence="6" id="KW-1185">Reference proteome</keyword>
<dbReference type="AlphaFoldDB" id="N9DXM5"/>
<feature type="compositionally biased region" description="Low complexity" evidence="3">
    <location>
        <begin position="364"/>
        <end position="380"/>
    </location>
</feature>
<feature type="region of interest" description="Disordered" evidence="3">
    <location>
        <begin position="364"/>
        <end position="388"/>
    </location>
</feature>
<gene>
    <name evidence="5" type="ORF">F933_03374</name>
</gene>
<dbReference type="Proteomes" id="UP000017670">
    <property type="component" value="Unassembled WGS sequence"/>
</dbReference>
<organism evidence="5 6">
    <name type="scientific">Acinetobacter beijerinckii CIP 110307</name>
    <dbReference type="NCBI Taxonomy" id="1217648"/>
    <lineage>
        <taxon>Bacteria</taxon>
        <taxon>Pseudomonadati</taxon>
        <taxon>Pseudomonadota</taxon>
        <taxon>Gammaproteobacteria</taxon>
        <taxon>Moraxellales</taxon>
        <taxon>Moraxellaceae</taxon>
        <taxon>Acinetobacter</taxon>
    </lineage>
</organism>
<evidence type="ECO:0000256" key="1">
    <source>
        <dbReference type="ARBA" id="ARBA00022741"/>
    </source>
</evidence>
<dbReference type="GeneID" id="29858260"/>
<reference evidence="5 6" key="1">
    <citation type="submission" date="2013-02" db="EMBL/GenBank/DDBJ databases">
        <title>The Genome Sequence of Acinetobacter beijerinckii CIP 110307.</title>
        <authorList>
            <consortium name="The Broad Institute Genome Sequencing Platform"/>
            <consortium name="The Broad Institute Genome Sequencing Center for Infectious Disease"/>
            <person name="Cerqueira G."/>
            <person name="Feldgarden M."/>
            <person name="Courvalin P."/>
            <person name="Perichon B."/>
            <person name="Grillot-Courvalin C."/>
            <person name="Clermont D."/>
            <person name="Rocha E."/>
            <person name="Yoon E.-J."/>
            <person name="Nemec A."/>
            <person name="Walker B."/>
            <person name="Young S.K."/>
            <person name="Zeng Q."/>
            <person name="Gargeya S."/>
            <person name="Fitzgerald M."/>
            <person name="Haas B."/>
            <person name="Abouelleil A."/>
            <person name="Alvarado L."/>
            <person name="Arachchi H.M."/>
            <person name="Berlin A.M."/>
            <person name="Chapman S.B."/>
            <person name="Dewar J."/>
            <person name="Goldberg J."/>
            <person name="Griggs A."/>
            <person name="Gujja S."/>
            <person name="Hansen M."/>
            <person name="Howarth C."/>
            <person name="Imamovic A."/>
            <person name="Larimer J."/>
            <person name="McCowan C."/>
            <person name="Murphy C."/>
            <person name="Neiman D."/>
            <person name="Pearson M."/>
            <person name="Priest M."/>
            <person name="Roberts A."/>
            <person name="Saif S."/>
            <person name="Shea T."/>
            <person name="Sisk P."/>
            <person name="Sykes S."/>
            <person name="Wortman J."/>
            <person name="Nusbaum C."/>
            <person name="Birren B."/>
        </authorList>
    </citation>
    <scope>NUCLEOTIDE SEQUENCE [LARGE SCALE GENOMIC DNA]</scope>
    <source>
        <strain evidence="5 6">CIP 110307</strain>
    </source>
</reference>
<accession>N9DXM5</accession>
<dbReference type="InterPro" id="IPR027417">
    <property type="entry name" value="P-loop_NTPase"/>
</dbReference>
<evidence type="ECO:0000256" key="3">
    <source>
        <dbReference type="SAM" id="MobiDB-lite"/>
    </source>
</evidence>
<dbReference type="GO" id="GO:0016301">
    <property type="term" value="F:kinase activity"/>
    <property type="evidence" value="ECO:0007669"/>
    <property type="project" value="InterPro"/>
</dbReference>
<evidence type="ECO:0000259" key="4">
    <source>
        <dbReference type="Pfam" id="PF06414"/>
    </source>
</evidence>
<proteinExistence type="predicted"/>
<dbReference type="EMBL" id="APQL01000013">
    <property type="protein sequence ID" value="ENW02968.1"/>
    <property type="molecule type" value="Genomic_DNA"/>
</dbReference>
<evidence type="ECO:0000256" key="2">
    <source>
        <dbReference type="ARBA" id="ARBA00022840"/>
    </source>
</evidence>
<evidence type="ECO:0000313" key="6">
    <source>
        <dbReference type="Proteomes" id="UP000017670"/>
    </source>
</evidence>
<dbReference type="RefSeq" id="WP_005063357.1">
    <property type="nucleotide sequence ID" value="NZ_KB849767.1"/>
</dbReference>
<sequence length="388" mass="44663">MRDNFDNFIKGLVNLSSAHCIQQEHPIAIITVGEEGSGKEVLALQAQDELSRRGGSVLIGENYYKGFTENYLNNVKDNDIKASKDSVKEAKYLSDKVLDKAIENKHNVVINEKSENPYDFKEVSEKLHDNGYQVEVRAMATPHEHSLIRNNTQYEDQKGNLGFGDHKGFKDFDSKNVESILAISEEHNDADKVKVYDRVGNEVYNNELNPDKKTWFKSIDAENTFKFETNKPLATSEYQYNQVAWEQLVHMKNSLKAPKGEIDQTIAEKESSKEQFLNKDKVVEKDLSKLIVKTPDLYKGLQQGHVVSQDENHVLMQINRYTAIKYDRDRLQDSNNQELEIGQQLFINHSGQGSYQILEHKEAQQMQEQQEVAQQQNQQQDLDHELTR</sequence>
<protein>
    <recommendedName>
        <fullName evidence="4">Zeta toxin domain-containing protein</fullName>
    </recommendedName>
</protein>
<dbReference type="eggNOG" id="COG4185">
    <property type="taxonomic scope" value="Bacteria"/>
</dbReference>
<dbReference type="InterPro" id="IPR010488">
    <property type="entry name" value="Zeta_toxin_domain"/>
</dbReference>
<dbReference type="Pfam" id="PF06414">
    <property type="entry name" value="Zeta_toxin"/>
    <property type="match status" value="1"/>
</dbReference>
<comment type="caution">
    <text evidence="5">The sequence shown here is derived from an EMBL/GenBank/DDBJ whole genome shotgun (WGS) entry which is preliminary data.</text>
</comment>
<feature type="domain" description="Zeta toxin" evidence="4">
    <location>
        <begin position="20"/>
        <end position="208"/>
    </location>
</feature>
<keyword evidence="2" id="KW-0067">ATP-binding</keyword>
<dbReference type="HOGENOM" id="CLU_057311_0_0_6"/>
<dbReference type="PATRIC" id="fig|1217648.3.peg.3284"/>
<evidence type="ECO:0000313" key="5">
    <source>
        <dbReference type="EMBL" id="ENW02968.1"/>
    </source>
</evidence>
<keyword evidence="1" id="KW-0547">Nucleotide-binding</keyword>
<dbReference type="GO" id="GO:0005524">
    <property type="term" value="F:ATP binding"/>
    <property type="evidence" value="ECO:0007669"/>
    <property type="project" value="UniProtKB-KW"/>
</dbReference>
<dbReference type="STRING" id="262668.GCA_000931715_00086"/>